<organism evidence="1 2">
    <name type="scientific">Corynespora cassiicola Philippines</name>
    <dbReference type="NCBI Taxonomy" id="1448308"/>
    <lineage>
        <taxon>Eukaryota</taxon>
        <taxon>Fungi</taxon>
        <taxon>Dikarya</taxon>
        <taxon>Ascomycota</taxon>
        <taxon>Pezizomycotina</taxon>
        <taxon>Dothideomycetes</taxon>
        <taxon>Pleosporomycetidae</taxon>
        <taxon>Pleosporales</taxon>
        <taxon>Corynesporascaceae</taxon>
        <taxon>Corynespora</taxon>
    </lineage>
</organism>
<protein>
    <recommendedName>
        <fullName evidence="3">NB-ARC domain-containing protein</fullName>
    </recommendedName>
</protein>
<gene>
    <name evidence="1" type="ORF">BS50DRAFT_679778</name>
</gene>
<sequence length="94" mass="10552">MADRIRQHCSAAGQLNSVTETSGLDAVVAAVKQWLDHRKNTRWLMVFDDNPKLANIPNPTAVDIRQFIPNAYHGSIIVTTRSSQVVMGHHIQKY</sequence>
<dbReference type="Proteomes" id="UP000240883">
    <property type="component" value="Unassembled WGS sequence"/>
</dbReference>
<accession>A0A2T2NAB2</accession>
<proteinExistence type="predicted"/>
<dbReference type="AlphaFoldDB" id="A0A2T2NAB2"/>
<evidence type="ECO:0000313" key="1">
    <source>
        <dbReference type="EMBL" id="PSN62353.1"/>
    </source>
</evidence>
<dbReference type="Gene3D" id="3.40.50.300">
    <property type="entry name" value="P-loop containing nucleotide triphosphate hydrolases"/>
    <property type="match status" value="1"/>
</dbReference>
<dbReference type="InterPro" id="IPR027417">
    <property type="entry name" value="P-loop_NTPase"/>
</dbReference>
<evidence type="ECO:0008006" key="3">
    <source>
        <dbReference type="Google" id="ProtNLM"/>
    </source>
</evidence>
<name>A0A2T2NAB2_CORCC</name>
<evidence type="ECO:0000313" key="2">
    <source>
        <dbReference type="Proteomes" id="UP000240883"/>
    </source>
</evidence>
<dbReference type="EMBL" id="KZ678141">
    <property type="protein sequence ID" value="PSN62353.1"/>
    <property type="molecule type" value="Genomic_DNA"/>
</dbReference>
<reference evidence="1 2" key="1">
    <citation type="journal article" date="2018" name="Front. Microbiol.">
        <title>Genome-Wide Analysis of Corynespora cassiicola Leaf Fall Disease Putative Effectors.</title>
        <authorList>
            <person name="Lopez D."/>
            <person name="Ribeiro S."/>
            <person name="Label P."/>
            <person name="Fumanal B."/>
            <person name="Venisse J.S."/>
            <person name="Kohler A."/>
            <person name="de Oliveira R.R."/>
            <person name="Labutti K."/>
            <person name="Lipzen A."/>
            <person name="Lail K."/>
            <person name="Bauer D."/>
            <person name="Ohm R.A."/>
            <person name="Barry K.W."/>
            <person name="Spatafora J."/>
            <person name="Grigoriev I.V."/>
            <person name="Martin F.M."/>
            <person name="Pujade-Renaud V."/>
        </authorList>
    </citation>
    <scope>NUCLEOTIDE SEQUENCE [LARGE SCALE GENOMIC DNA]</scope>
    <source>
        <strain evidence="1 2">Philippines</strain>
    </source>
</reference>
<dbReference type="STRING" id="1448308.A0A2T2NAB2"/>
<dbReference type="OrthoDB" id="674604at2759"/>
<keyword evidence="2" id="KW-1185">Reference proteome</keyword>